<feature type="domain" description="Fluoroacetyl-CoA-specific thioesterase-like" evidence="3">
    <location>
        <begin position="17"/>
        <end position="120"/>
    </location>
</feature>
<reference evidence="4 5" key="1">
    <citation type="submission" date="2019-08" db="EMBL/GenBank/DDBJ databases">
        <title>In-depth cultivation of the pig gut microbiome towards novel bacterial diversity and tailored functional studies.</title>
        <authorList>
            <person name="Wylensek D."/>
            <person name="Hitch T.C.A."/>
            <person name="Clavel T."/>
        </authorList>
    </citation>
    <scope>NUCLEOTIDE SEQUENCE [LARGE SCALE GENOMIC DNA]</scope>
    <source>
        <strain evidence="4 5">WCA-693-APC-5D-A</strain>
    </source>
</reference>
<organism evidence="4 5">
    <name type="scientific">Anaerovibrio slackiae</name>
    <dbReference type="NCBI Taxonomy" id="2652309"/>
    <lineage>
        <taxon>Bacteria</taxon>
        <taxon>Bacillati</taxon>
        <taxon>Bacillota</taxon>
        <taxon>Negativicutes</taxon>
        <taxon>Selenomonadales</taxon>
        <taxon>Selenomonadaceae</taxon>
        <taxon>Anaerovibrio</taxon>
    </lineage>
</organism>
<gene>
    <name evidence="4" type="ORF">FYJ84_11385</name>
</gene>
<dbReference type="InterPro" id="IPR054485">
    <property type="entry name" value="FlK-like_dom"/>
</dbReference>
<name>A0A6I2UKB2_9FIRM</name>
<evidence type="ECO:0000259" key="3">
    <source>
        <dbReference type="Pfam" id="PF22636"/>
    </source>
</evidence>
<dbReference type="Pfam" id="PF22636">
    <property type="entry name" value="FlK"/>
    <property type="match status" value="1"/>
</dbReference>
<comment type="caution">
    <text evidence="4">The sequence shown here is derived from an EMBL/GenBank/DDBJ whole genome shotgun (WGS) entry which is preliminary data.</text>
</comment>
<dbReference type="Gene3D" id="3.10.129.10">
    <property type="entry name" value="Hotdog Thioesterase"/>
    <property type="match status" value="1"/>
</dbReference>
<dbReference type="GO" id="GO:0016746">
    <property type="term" value="F:acyltransferase activity"/>
    <property type="evidence" value="ECO:0007669"/>
    <property type="project" value="UniProtKB-KW"/>
</dbReference>
<dbReference type="SUPFAM" id="SSF54637">
    <property type="entry name" value="Thioesterase/thiol ester dehydrase-isomerase"/>
    <property type="match status" value="1"/>
</dbReference>
<dbReference type="EMBL" id="VUNR01000027">
    <property type="protein sequence ID" value="MSU09581.1"/>
    <property type="molecule type" value="Genomic_DNA"/>
</dbReference>
<dbReference type="RefSeq" id="WP_154407751.1">
    <property type="nucleotide sequence ID" value="NZ_JAQXJM010000016.1"/>
</dbReference>
<accession>A0A6I2UKB2</accession>
<evidence type="ECO:0000256" key="2">
    <source>
        <dbReference type="PIRSR" id="PIRSR014972-2"/>
    </source>
</evidence>
<keyword evidence="4" id="KW-0012">Acyltransferase</keyword>
<dbReference type="PIRSF" id="PIRSF014972">
    <property type="entry name" value="FlK"/>
    <property type="match status" value="1"/>
</dbReference>
<dbReference type="PANTHER" id="PTHR36934:SF1">
    <property type="entry name" value="THIOESTERASE DOMAIN-CONTAINING PROTEIN"/>
    <property type="match status" value="1"/>
</dbReference>
<sequence length="132" mass="14010">MAQEIRTGLSHEVRDAVTAANTAKAMGSGCLEVFATPAMCCLMEKAASDLMDSLLDEGSTSVGTALNIAHSAATPVGMQVRAVAEITGVEGRRISFKVTAFDEAGEIGSGTHERFIVFKEKFQQKADSKLER</sequence>
<feature type="active site" evidence="1">
    <location>
        <position position="70"/>
    </location>
</feature>
<protein>
    <submittedName>
        <fullName evidence="4">Dihydrolipoamide acyltransferase</fullName>
    </submittedName>
</protein>
<proteinExistence type="predicted"/>
<dbReference type="AlphaFoldDB" id="A0A6I2UKB2"/>
<dbReference type="Proteomes" id="UP000433181">
    <property type="component" value="Unassembled WGS sequence"/>
</dbReference>
<feature type="binding site" evidence="2">
    <location>
        <position position="63"/>
    </location>
    <ligand>
        <name>substrate</name>
    </ligand>
</feature>
<feature type="active site" evidence="1">
    <location>
        <position position="44"/>
    </location>
</feature>
<dbReference type="InterPro" id="IPR025540">
    <property type="entry name" value="FlK"/>
</dbReference>
<evidence type="ECO:0000256" key="1">
    <source>
        <dbReference type="PIRSR" id="PIRSR014972-1"/>
    </source>
</evidence>
<feature type="binding site" evidence="2">
    <location>
        <position position="63"/>
    </location>
    <ligand>
        <name>CoA</name>
        <dbReference type="ChEBI" id="CHEBI:57287"/>
    </ligand>
</feature>
<evidence type="ECO:0000313" key="5">
    <source>
        <dbReference type="Proteomes" id="UP000433181"/>
    </source>
</evidence>
<dbReference type="GeneID" id="96779531"/>
<keyword evidence="4" id="KW-0808">Transferase</keyword>
<feature type="active site" evidence="1">
    <location>
        <position position="36"/>
    </location>
</feature>
<feature type="binding site" evidence="2">
    <location>
        <position position="114"/>
    </location>
    <ligand>
        <name>substrate</name>
    </ligand>
</feature>
<dbReference type="PANTHER" id="PTHR36934">
    <property type="entry name" value="BLR0278 PROTEIN"/>
    <property type="match status" value="1"/>
</dbReference>
<keyword evidence="5" id="KW-1185">Reference proteome</keyword>
<evidence type="ECO:0000313" key="4">
    <source>
        <dbReference type="EMBL" id="MSU09581.1"/>
    </source>
</evidence>
<dbReference type="InterPro" id="IPR029069">
    <property type="entry name" value="HotDog_dom_sf"/>
</dbReference>